<dbReference type="OrthoDB" id="1727805at2759"/>
<evidence type="ECO:0008006" key="3">
    <source>
        <dbReference type="Google" id="ProtNLM"/>
    </source>
</evidence>
<dbReference type="EMBL" id="CM035439">
    <property type="protein sequence ID" value="KAH7284388.1"/>
    <property type="molecule type" value="Genomic_DNA"/>
</dbReference>
<reference evidence="1" key="1">
    <citation type="submission" date="2021-08" db="EMBL/GenBank/DDBJ databases">
        <title>WGS assembly of Ceratopteris richardii.</title>
        <authorList>
            <person name="Marchant D.B."/>
            <person name="Chen G."/>
            <person name="Jenkins J."/>
            <person name="Shu S."/>
            <person name="Leebens-Mack J."/>
            <person name="Grimwood J."/>
            <person name="Schmutz J."/>
            <person name="Soltis P."/>
            <person name="Soltis D."/>
            <person name="Chen Z.-H."/>
        </authorList>
    </citation>
    <scope>NUCLEOTIDE SEQUENCE</scope>
    <source>
        <strain evidence="1">Whitten #5841</strain>
        <tissue evidence="1">Leaf</tissue>
    </source>
</reference>
<protein>
    <recommendedName>
        <fullName evidence="3">Gag-pol polyprotein</fullName>
    </recommendedName>
</protein>
<name>A0A8T2QL50_CERRI</name>
<keyword evidence="2" id="KW-1185">Reference proteome</keyword>
<gene>
    <name evidence="1" type="ORF">KP509_34G052600</name>
</gene>
<dbReference type="Proteomes" id="UP000825935">
    <property type="component" value="Chromosome 34"/>
</dbReference>
<dbReference type="Pfam" id="PF14223">
    <property type="entry name" value="Retrotran_gag_2"/>
    <property type="match status" value="1"/>
</dbReference>
<dbReference type="AlphaFoldDB" id="A0A8T2QL50"/>
<evidence type="ECO:0000313" key="2">
    <source>
        <dbReference type="Proteomes" id="UP000825935"/>
    </source>
</evidence>
<accession>A0A8T2QL50</accession>
<proteinExistence type="predicted"/>
<feature type="non-terminal residue" evidence="1">
    <location>
        <position position="100"/>
    </location>
</feature>
<sequence>MASSSSDVKNLFEIRRFEGTGFDLWKERIQGILFLKDCDRALEAEKPEDMSEDAWFTLNKKAIIYIKMVVSDEILVDLKGLTTAFELWAKLKATYENTTP</sequence>
<organism evidence="1 2">
    <name type="scientific">Ceratopteris richardii</name>
    <name type="common">Triangle waterfern</name>
    <dbReference type="NCBI Taxonomy" id="49495"/>
    <lineage>
        <taxon>Eukaryota</taxon>
        <taxon>Viridiplantae</taxon>
        <taxon>Streptophyta</taxon>
        <taxon>Embryophyta</taxon>
        <taxon>Tracheophyta</taxon>
        <taxon>Polypodiopsida</taxon>
        <taxon>Polypodiidae</taxon>
        <taxon>Polypodiales</taxon>
        <taxon>Pteridineae</taxon>
        <taxon>Pteridaceae</taxon>
        <taxon>Parkerioideae</taxon>
        <taxon>Ceratopteris</taxon>
    </lineage>
</organism>
<comment type="caution">
    <text evidence="1">The sequence shown here is derived from an EMBL/GenBank/DDBJ whole genome shotgun (WGS) entry which is preliminary data.</text>
</comment>
<evidence type="ECO:0000313" key="1">
    <source>
        <dbReference type="EMBL" id="KAH7284388.1"/>
    </source>
</evidence>